<organism evidence="3 4">
    <name type="scientific">Methylomonas rapida</name>
    <dbReference type="NCBI Taxonomy" id="2963939"/>
    <lineage>
        <taxon>Bacteria</taxon>
        <taxon>Pseudomonadati</taxon>
        <taxon>Pseudomonadota</taxon>
        <taxon>Gammaproteobacteria</taxon>
        <taxon>Methylococcales</taxon>
        <taxon>Methylococcaceae</taxon>
        <taxon>Methylomonas</taxon>
    </lineage>
</organism>
<dbReference type="PANTHER" id="PTHR43685:SF2">
    <property type="entry name" value="GLYCOSYLTRANSFERASE 2-LIKE DOMAIN-CONTAINING PROTEIN"/>
    <property type="match status" value="1"/>
</dbReference>
<gene>
    <name evidence="3" type="ORF">NM686_006545</name>
</gene>
<dbReference type="GO" id="GO:0016757">
    <property type="term" value="F:glycosyltransferase activity"/>
    <property type="evidence" value="ECO:0007669"/>
    <property type="project" value="UniProtKB-KW"/>
</dbReference>
<dbReference type="PANTHER" id="PTHR43685">
    <property type="entry name" value="GLYCOSYLTRANSFERASE"/>
    <property type="match status" value="1"/>
</dbReference>
<dbReference type="InterPro" id="IPR029044">
    <property type="entry name" value="Nucleotide-diphossugar_trans"/>
</dbReference>
<dbReference type="InterPro" id="IPR050834">
    <property type="entry name" value="Glycosyltransf_2"/>
</dbReference>
<dbReference type="Pfam" id="PF00535">
    <property type="entry name" value="Glycos_transf_2"/>
    <property type="match status" value="1"/>
</dbReference>
<dbReference type="PROSITE" id="PS50005">
    <property type="entry name" value="TPR"/>
    <property type="match status" value="1"/>
</dbReference>
<feature type="domain" description="Glycosyltransferase 2-like" evidence="2">
    <location>
        <begin position="4"/>
        <end position="111"/>
    </location>
</feature>
<evidence type="ECO:0000259" key="2">
    <source>
        <dbReference type="Pfam" id="PF00535"/>
    </source>
</evidence>
<evidence type="ECO:0000313" key="4">
    <source>
        <dbReference type="Proteomes" id="UP001162780"/>
    </source>
</evidence>
<reference evidence="3" key="1">
    <citation type="submission" date="2022-11" db="EMBL/GenBank/DDBJ databases">
        <title>Methylomonas rapida sp. nov., Carotenoid-Producing Obligate Methanotrophs with High Growth Characteristics and Biotechnological Potential.</title>
        <authorList>
            <person name="Tikhonova E.N."/>
            <person name="Suleimanov R.Z."/>
            <person name="Miroshnikov K."/>
            <person name="Oshkin I.Y."/>
            <person name="Belova S.E."/>
            <person name="Danilova O.V."/>
            <person name="Ashikhmin A."/>
            <person name="Konopkin A."/>
            <person name="But S.Y."/>
            <person name="Khmelenina V.N."/>
            <person name="Kuznetsov N."/>
            <person name="Pimenov N.V."/>
            <person name="Dedysh S.N."/>
        </authorList>
    </citation>
    <scope>NUCLEOTIDE SEQUENCE</scope>
    <source>
        <strain evidence="3">MP1</strain>
    </source>
</reference>
<dbReference type="InterPro" id="IPR019734">
    <property type="entry name" value="TPR_rpt"/>
</dbReference>
<name>A0ABY7GNU4_9GAMM</name>
<protein>
    <submittedName>
        <fullName evidence="3">Glycosyltransferase</fullName>
        <ecNumber evidence="3">2.4.-.-</ecNumber>
    </submittedName>
</protein>
<evidence type="ECO:0000256" key="1">
    <source>
        <dbReference type="PROSITE-ProRule" id="PRU00339"/>
    </source>
</evidence>
<dbReference type="SUPFAM" id="SSF53448">
    <property type="entry name" value="Nucleotide-diphospho-sugar transferases"/>
    <property type="match status" value="1"/>
</dbReference>
<evidence type="ECO:0000313" key="3">
    <source>
        <dbReference type="EMBL" id="WAR46172.1"/>
    </source>
</evidence>
<proteinExistence type="predicted"/>
<dbReference type="RefSeq" id="WP_255187077.1">
    <property type="nucleotide sequence ID" value="NZ_CP113517.1"/>
</dbReference>
<keyword evidence="3" id="KW-0808">Transferase</keyword>
<dbReference type="InterPro" id="IPR001173">
    <property type="entry name" value="Glyco_trans_2-like"/>
</dbReference>
<sequence length="317" mass="35267">MKISAVIPAYNSAKFISAAVDSIHAQTTPIDEIIIIDDGSTDNTEQIVATLPGNIIYHKQVNQGPSAARNKGIELATGDWIALLDADDQWTPEKTSKQLKALETTPALHFIFGDEAEIDTNGSTLTPSSLDKHNLLKDLQKISGQPLPNALAALVHKNFVPTSSAFFRRSTALEAGLFNSDIRFGEDLELWAKFAANHPIACVTDALILRRKHSESATTATERMLAELPKVMASIRKHTKTQLLEQNIDPDKIVAESYWTLGYWYFANGDQNKARHAFRQSLKEQLNPKSLAYLVACFLPLHLIKKIREIKQKFTNH</sequence>
<dbReference type="EMBL" id="CP113517">
    <property type="protein sequence ID" value="WAR46172.1"/>
    <property type="molecule type" value="Genomic_DNA"/>
</dbReference>
<keyword evidence="4" id="KW-1185">Reference proteome</keyword>
<accession>A0ABY7GNU4</accession>
<keyword evidence="1" id="KW-0802">TPR repeat</keyword>
<keyword evidence="3" id="KW-0328">Glycosyltransferase</keyword>
<dbReference type="Gene3D" id="3.90.550.10">
    <property type="entry name" value="Spore Coat Polysaccharide Biosynthesis Protein SpsA, Chain A"/>
    <property type="match status" value="1"/>
</dbReference>
<dbReference type="Proteomes" id="UP001162780">
    <property type="component" value="Chromosome"/>
</dbReference>
<feature type="repeat" description="TPR" evidence="1">
    <location>
        <begin position="255"/>
        <end position="288"/>
    </location>
</feature>
<dbReference type="EC" id="2.4.-.-" evidence="3"/>